<evidence type="ECO:0000256" key="2">
    <source>
        <dbReference type="SAM" id="Coils"/>
    </source>
</evidence>
<dbReference type="PANTHER" id="PTHR31301">
    <property type="entry name" value="LOB DOMAIN-CONTAINING PROTEIN 4-RELATED"/>
    <property type="match status" value="1"/>
</dbReference>
<organism evidence="5 6">
    <name type="scientific">Hibiscus syriacus</name>
    <name type="common">Rose of Sharon</name>
    <dbReference type="NCBI Taxonomy" id="106335"/>
    <lineage>
        <taxon>Eukaryota</taxon>
        <taxon>Viridiplantae</taxon>
        <taxon>Streptophyta</taxon>
        <taxon>Embryophyta</taxon>
        <taxon>Tracheophyta</taxon>
        <taxon>Spermatophyta</taxon>
        <taxon>Magnoliopsida</taxon>
        <taxon>eudicotyledons</taxon>
        <taxon>Gunneridae</taxon>
        <taxon>Pentapetalae</taxon>
        <taxon>rosids</taxon>
        <taxon>malvids</taxon>
        <taxon>Malvales</taxon>
        <taxon>Malvaceae</taxon>
        <taxon>Malvoideae</taxon>
        <taxon>Hibiscus</taxon>
    </lineage>
</organism>
<name>A0A6A3C3C4_HIBSY</name>
<dbReference type="AlphaFoldDB" id="A0A6A3C3C4"/>
<reference evidence="5" key="1">
    <citation type="submission" date="2019-09" db="EMBL/GenBank/DDBJ databases">
        <title>Draft genome information of white flower Hibiscus syriacus.</title>
        <authorList>
            <person name="Kim Y.-M."/>
        </authorList>
    </citation>
    <scope>NUCLEOTIDE SEQUENCE [LARGE SCALE GENOMIC DNA]</scope>
    <source>
        <strain evidence="5">YM2019G1</strain>
    </source>
</reference>
<dbReference type="InterPro" id="IPR004883">
    <property type="entry name" value="LOB"/>
</dbReference>
<dbReference type="PROSITE" id="PS50891">
    <property type="entry name" value="LOB"/>
    <property type="match status" value="1"/>
</dbReference>
<dbReference type="Pfam" id="PF03195">
    <property type="entry name" value="LOB"/>
    <property type="match status" value="1"/>
</dbReference>
<evidence type="ECO:0000256" key="3">
    <source>
        <dbReference type="SAM" id="MobiDB-lite"/>
    </source>
</evidence>
<dbReference type="PANTHER" id="PTHR31301:SF87">
    <property type="entry name" value="LOB DOMAIN-CONTAINING PROTEIN 15"/>
    <property type="match status" value="1"/>
</dbReference>
<feature type="region of interest" description="Disordered" evidence="3">
    <location>
        <begin position="94"/>
        <end position="130"/>
    </location>
</feature>
<proteinExistence type="inferred from homology"/>
<sequence>MFYPLNFKSLPHLVFGASNVSKMLMEVPESQRSDTAANNLVYEAHVRVRDPVYGCMGDISALQQQVQSLQAELNAVRDEIIKYKCRETNLIPPPSSHVPMLSPGDVSVAAPPPSTTQPPPLPPPPPPFPTATAVTTCSIYTQPTAAVNYSTISKDNVSYFG</sequence>
<accession>A0A6A3C3C4</accession>
<dbReference type="Proteomes" id="UP000436088">
    <property type="component" value="Unassembled WGS sequence"/>
</dbReference>
<dbReference type="EMBL" id="VEPZ02000616">
    <property type="protein sequence ID" value="KAE8721589.1"/>
    <property type="molecule type" value="Genomic_DNA"/>
</dbReference>
<feature type="domain" description="LOB" evidence="4">
    <location>
        <begin position="1"/>
        <end position="80"/>
    </location>
</feature>
<evidence type="ECO:0000313" key="5">
    <source>
        <dbReference type="EMBL" id="KAE8721589.1"/>
    </source>
</evidence>
<evidence type="ECO:0000259" key="4">
    <source>
        <dbReference type="PROSITE" id="PS50891"/>
    </source>
</evidence>
<keyword evidence="2" id="KW-0175">Coiled coil</keyword>
<comment type="similarity">
    <text evidence="1">Belongs to the LOB domain-containing protein family.</text>
</comment>
<feature type="compositionally biased region" description="Pro residues" evidence="3">
    <location>
        <begin position="110"/>
        <end position="129"/>
    </location>
</feature>
<keyword evidence="6" id="KW-1185">Reference proteome</keyword>
<gene>
    <name evidence="5" type="ORF">F3Y22_tig00015498pilonHSYRG00102</name>
</gene>
<feature type="coiled-coil region" evidence="2">
    <location>
        <begin position="59"/>
        <end position="86"/>
    </location>
</feature>
<evidence type="ECO:0000313" key="6">
    <source>
        <dbReference type="Proteomes" id="UP000436088"/>
    </source>
</evidence>
<evidence type="ECO:0000256" key="1">
    <source>
        <dbReference type="ARBA" id="ARBA00005474"/>
    </source>
</evidence>
<comment type="caution">
    <text evidence="5">The sequence shown here is derived from an EMBL/GenBank/DDBJ whole genome shotgun (WGS) entry which is preliminary data.</text>
</comment>
<protein>
    <submittedName>
        <fullName evidence="5">LOB domain-containing protein 15</fullName>
    </submittedName>
</protein>